<dbReference type="Proteomes" id="UP001220209">
    <property type="component" value="Plasmid unnamed4"/>
</dbReference>
<dbReference type="EMBL" id="JAENIB010000033">
    <property type="protein sequence ID" value="MBK1935597.1"/>
    <property type="molecule type" value="Genomic_DNA"/>
</dbReference>
<dbReference type="Gene3D" id="3.40.50.300">
    <property type="entry name" value="P-loop containing nucleotide triphosphate hydrolases"/>
    <property type="match status" value="1"/>
</dbReference>
<dbReference type="Proteomes" id="UP000664048">
    <property type="component" value="Unassembled WGS sequence"/>
</dbReference>
<dbReference type="AlphaFoldDB" id="A0AAP1VDP8"/>
<dbReference type="RefSeq" id="WP_076841750.1">
    <property type="nucleotide sequence ID" value="NZ_CABVQA010000061.1"/>
</dbReference>
<evidence type="ECO:0000313" key="2">
    <source>
        <dbReference type="EMBL" id="MBO1835239.1"/>
    </source>
</evidence>
<evidence type="ECO:0000313" key="5">
    <source>
        <dbReference type="Proteomes" id="UP000664048"/>
    </source>
</evidence>
<evidence type="ECO:0008006" key="7">
    <source>
        <dbReference type="Google" id="ProtNLM"/>
    </source>
</evidence>
<evidence type="ECO:0000313" key="3">
    <source>
        <dbReference type="EMBL" id="WFN24112.1"/>
    </source>
</evidence>
<keyword evidence="3" id="KW-0614">Plasmid</keyword>
<name>A0AAP1VDP8_9BURK</name>
<dbReference type="InterPro" id="IPR027417">
    <property type="entry name" value="P-loop_NTPase"/>
</dbReference>
<accession>A0AAP1VDP8</accession>
<dbReference type="SUPFAM" id="SSF52540">
    <property type="entry name" value="P-loop containing nucleoside triphosphate hydrolases"/>
    <property type="match status" value="1"/>
</dbReference>
<evidence type="ECO:0000313" key="4">
    <source>
        <dbReference type="Proteomes" id="UP000611459"/>
    </source>
</evidence>
<sequence>MSKKIAVINLSGNVGKTTLATNWLKASRPDAKFVSVELHNASVANEIESTKAEEFSASEFRDIFRTIMLNDDVIVDVGASNVVQFMGELTRYKSAIGELDLIVVPTVPADKQQKDTIATIEWLSKLGFPSSKIRLVFNMYDGGEANLPVEHVYAQIAGYAATEGKNKATYEPHIVIKQSEVFDLVRRKNIRELAEDQTDWRAKRAEAKAAGDLDAELAAIEAQADHDLAVDAQANLARSTDLLFGKAKGK</sequence>
<protein>
    <recommendedName>
        <fullName evidence="7">Plasmid stability protein StbB</fullName>
    </recommendedName>
</protein>
<dbReference type="EMBL" id="CP090646">
    <property type="protein sequence ID" value="WFN24112.1"/>
    <property type="molecule type" value="Genomic_DNA"/>
</dbReference>
<keyword evidence="5" id="KW-1185">Reference proteome</keyword>
<reference evidence="2 5" key="2">
    <citation type="submission" date="2021-03" db="EMBL/GenBank/DDBJ databases">
        <title>Clinical course, treatment and visual outcome of an outbreak of Burkholderia contaminans endophthalmitis following cataract surgery.</title>
        <authorList>
            <person name="Lind C."/>
            <person name="Olsen K."/>
            <person name="Angelsen N.K."/>
            <person name="Krefting E.A."/>
            <person name="Fossen K."/>
            <person name="Gravningen K."/>
            <person name="Depoorter E."/>
            <person name="Vandamme P."/>
            <person name="Bertelsen G."/>
        </authorList>
    </citation>
    <scope>NUCLEOTIDE SEQUENCE [LARGE SCALE GENOMIC DNA]</scope>
    <source>
        <strain evidence="2 5">51242556</strain>
    </source>
</reference>
<evidence type="ECO:0000313" key="6">
    <source>
        <dbReference type="Proteomes" id="UP001220209"/>
    </source>
</evidence>
<gene>
    <name evidence="2" type="ORF">J4M89_38240</name>
    <name evidence="1" type="ORF">JIN94_37520</name>
    <name evidence="3" type="ORF">LXE91_43385</name>
</gene>
<dbReference type="EMBL" id="JAGEMX010000027">
    <property type="protein sequence ID" value="MBO1835239.1"/>
    <property type="molecule type" value="Genomic_DNA"/>
</dbReference>
<organism evidence="1 4">
    <name type="scientific">Burkholderia contaminans</name>
    <dbReference type="NCBI Taxonomy" id="488447"/>
    <lineage>
        <taxon>Bacteria</taxon>
        <taxon>Pseudomonadati</taxon>
        <taxon>Pseudomonadota</taxon>
        <taxon>Betaproteobacteria</taxon>
        <taxon>Burkholderiales</taxon>
        <taxon>Burkholderiaceae</taxon>
        <taxon>Burkholderia</taxon>
        <taxon>Burkholderia cepacia complex</taxon>
    </lineage>
</organism>
<reference evidence="3 6" key="3">
    <citation type="submission" date="2021-12" db="EMBL/GenBank/DDBJ databases">
        <title>Genomic and phenotypic characterization of three Burkholderia contaminans isolates recovered from different sources.</title>
        <authorList>
            <person name="Lopez De Volder A."/>
            <person name="Fan Y."/>
            <person name="Nunvar J."/>
            <person name="Herrera T."/>
            <person name="Timp W."/>
            <person name="Degrossi J."/>
        </authorList>
    </citation>
    <scope>NUCLEOTIDE SEQUENCE [LARGE SCALE GENOMIC DNA]</scope>
    <source>
        <strain evidence="3 6">LMG 23361</strain>
        <plasmid evidence="3 6">unnamed4</plasmid>
    </source>
</reference>
<reference evidence="1" key="1">
    <citation type="submission" date="2021-01" db="EMBL/GenBank/DDBJ databases">
        <title>Outbreak of Burkholderia contaminns endophthalmitis traced to a clinical ventilation system.</title>
        <authorList>
            <person name="Lipuma J."/>
            <person name="Spilker T."/>
            <person name="Kratholm J."/>
        </authorList>
    </citation>
    <scope>NUCLEOTIDE SEQUENCE</scope>
    <source>
        <strain evidence="1">HI4954</strain>
    </source>
</reference>
<geneLocation type="plasmid" evidence="3 6">
    <name>unnamed4</name>
</geneLocation>
<evidence type="ECO:0000313" key="1">
    <source>
        <dbReference type="EMBL" id="MBK1935597.1"/>
    </source>
</evidence>
<dbReference type="Proteomes" id="UP000611459">
    <property type="component" value="Unassembled WGS sequence"/>
</dbReference>
<proteinExistence type="predicted"/>